<dbReference type="Proteomes" id="UP000054454">
    <property type="component" value="Unassembled WGS sequence"/>
</dbReference>
<evidence type="ECO:0000256" key="10">
    <source>
        <dbReference type="RuleBase" id="RU361143"/>
    </source>
</evidence>
<evidence type="ECO:0000313" key="11">
    <source>
        <dbReference type="EMBL" id="KTW26445.1"/>
    </source>
</evidence>
<protein>
    <recommendedName>
        <fullName evidence="10">Dolichyl-diphosphooligosaccharide--protein glycosyltransferase subunit 1</fullName>
    </recommendedName>
</protein>
<feature type="signal peptide" evidence="10">
    <location>
        <begin position="1"/>
        <end position="18"/>
    </location>
</feature>
<keyword evidence="6 10" id="KW-0732">Signal</keyword>
<dbReference type="AlphaFoldDB" id="A0A0W4ZDH5"/>
<proteinExistence type="inferred from homology"/>
<dbReference type="VEuPathDB" id="FungiDB:T552_02924"/>
<evidence type="ECO:0000256" key="8">
    <source>
        <dbReference type="ARBA" id="ARBA00022989"/>
    </source>
</evidence>
<dbReference type="PANTHER" id="PTHR21049">
    <property type="entry name" value="RIBOPHORIN I"/>
    <property type="match status" value="1"/>
</dbReference>
<evidence type="ECO:0000256" key="6">
    <source>
        <dbReference type="ARBA" id="ARBA00022729"/>
    </source>
</evidence>
<comment type="subunit">
    <text evidence="10">Component of the oligosaccharyltransferase (OST) complex.</text>
</comment>
<accession>A0A0W4ZDH5</accession>
<comment type="subcellular location">
    <subcellularLocation>
        <location evidence="2 10">Endoplasmic reticulum membrane</location>
        <topology evidence="2 10">Single-pass type I membrane protein</topology>
    </subcellularLocation>
</comment>
<evidence type="ECO:0000256" key="7">
    <source>
        <dbReference type="ARBA" id="ARBA00022824"/>
    </source>
</evidence>
<evidence type="ECO:0000313" key="12">
    <source>
        <dbReference type="Proteomes" id="UP000054454"/>
    </source>
</evidence>
<feature type="chain" id="PRO_5006774740" description="Dolichyl-diphosphooligosaccharide--protein glycosyltransferase subunit 1" evidence="10">
    <location>
        <begin position="19"/>
        <end position="467"/>
    </location>
</feature>
<dbReference type="EMBL" id="LFVZ01000013">
    <property type="protein sequence ID" value="KTW26445.1"/>
    <property type="molecule type" value="Genomic_DNA"/>
</dbReference>
<evidence type="ECO:0000256" key="4">
    <source>
        <dbReference type="ARBA" id="ARBA00008905"/>
    </source>
</evidence>
<organism evidence="11 12">
    <name type="scientific">Pneumocystis carinii (strain B80)</name>
    <name type="common">Rat pneumocystis pneumonia agent</name>
    <name type="synonym">Pneumocystis carinii f. sp. carinii</name>
    <dbReference type="NCBI Taxonomy" id="1408658"/>
    <lineage>
        <taxon>Eukaryota</taxon>
        <taxon>Fungi</taxon>
        <taxon>Dikarya</taxon>
        <taxon>Ascomycota</taxon>
        <taxon>Taphrinomycotina</taxon>
        <taxon>Pneumocystomycetes</taxon>
        <taxon>Pneumocystaceae</taxon>
        <taxon>Pneumocystis</taxon>
    </lineage>
</organism>
<sequence length="467" mass="54144">MKVSWICMLLLASLGSEASQKEIKTDNSWENLNINRNIDFSKSYIEEKSTIVIQNIGNTPLDEYFWIIDNNIINKISYIKAKENEKNLFINVTPSRENTFNDVKLYTIKLSKPVPPLKSITIQIDIAIIDTLKPFPDVIPQDQAQNLKWEGLKYSLSIYPTKKQRINFKINANNILSYSQYHEGNSTNPILLKSHLIYNFPDIVEPFNKEPIYIHYTYEKPIIVIKHLKREAEISHWGNNIAVRNTYSITNAGPRLKENFSRLKWVYQLYYRAFHAAISSLQINLKTEARNTYHIDDVGVVYTGEFISNSKNTNIKINPRYPIFGGWNYSCTIGWDMNLNNFLRKKNNNLYILKIPFVDGPKDVYYRNISVNIILPEGSRVLNVVSRIPISKSEISTYKTYMDVVGRTSIKLFATNLIDTISSEEIFVLYDYSLWNNFRKPLTISIAFGVLFLGSSLLKKVKIKIQE</sequence>
<dbReference type="GO" id="GO:0018279">
    <property type="term" value="P:protein N-linked glycosylation via asparagine"/>
    <property type="evidence" value="ECO:0007669"/>
    <property type="project" value="TreeGrafter"/>
</dbReference>
<dbReference type="InterPro" id="IPR007676">
    <property type="entry name" value="Ribophorin_I"/>
</dbReference>
<dbReference type="PANTHER" id="PTHR21049:SF0">
    <property type="entry name" value="DOLICHYL-DIPHOSPHOOLIGOSACCHARIDE--PROTEIN GLYCOSYLTRANSFERASE SUBUNIT 1"/>
    <property type="match status" value="1"/>
</dbReference>
<dbReference type="Pfam" id="PF04597">
    <property type="entry name" value="Ribophorin_I"/>
    <property type="match status" value="1"/>
</dbReference>
<keyword evidence="12" id="KW-1185">Reference proteome</keyword>
<evidence type="ECO:0000256" key="9">
    <source>
        <dbReference type="ARBA" id="ARBA00023136"/>
    </source>
</evidence>
<name>A0A0W4ZDH5_PNEC8</name>
<dbReference type="UniPathway" id="UPA00378"/>
<comment type="function">
    <text evidence="1 10">Subunit of the oligosaccharyl transferase (OST) complex that catalyzes the initial transfer of a defined glycan (Glc(3)Man(9)GlcNAc(2) in eukaryotes) from the lipid carrier dolichol-pyrophosphate to an asparagine residue within an Asn-X-Ser/Thr consensus motif in nascent polypeptide chains, the first step in protein N-glycosylation. N-glycosylation occurs cotranslationally and the complex associates with the Sec61 complex at the channel-forming translocon complex that mediates protein translocation across the endoplasmic reticulum (ER). All subunits are required for a maximal enzyme activity.</text>
</comment>
<dbReference type="GeneID" id="28937651"/>
<comment type="pathway">
    <text evidence="3 10">Protein modification; protein glycosylation.</text>
</comment>
<dbReference type="GO" id="GO:0008250">
    <property type="term" value="C:oligosaccharyltransferase complex"/>
    <property type="evidence" value="ECO:0007669"/>
    <property type="project" value="UniProtKB-UniRule"/>
</dbReference>
<evidence type="ECO:0000256" key="1">
    <source>
        <dbReference type="ARBA" id="ARBA00002791"/>
    </source>
</evidence>
<keyword evidence="8" id="KW-1133">Transmembrane helix</keyword>
<keyword evidence="7 10" id="KW-0256">Endoplasmic reticulum</keyword>
<keyword evidence="5" id="KW-0812">Transmembrane</keyword>
<reference evidence="12" key="1">
    <citation type="journal article" date="2016" name="Nat. Commun.">
        <title>Genome analysis of three Pneumocystis species reveals adaptation mechanisms to life exclusively in mammalian hosts.</title>
        <authorList>
            <person name="Ma L."/>
            <person name="Chen Z."/>
            <person name="Huang D.W."/>
            <person name="Kutty G."/>
            <person name="Ishihara M."/>
            <person name="Wang H."/>
            <person name="Abouelleil A."/>
            <person name="Bishop L."/>
            <person name="Davey E."/>
            <person name="Deng R."/>
            <person name="Deng X."/>
            <person name="Fan L."/>
            <person name="Fantoni G."/>
            <person name="Fitzgerald M."/>
            <person name="Gogineni E."/>
            <person name="Goldberg J.M."/>
            <person name="Handley G."/>
            <person name="Hu X."/>
            <person name="Huber C."/>
            <person name="Jiao X."/>
            <person name="Jones K."/>
            <person name="Levin J.Z."/>
            <person name="Liu Y."/>
            <person name="Macdonald P."/>
            <person name="Melnikov A."/>
            <person name="Raley C."/>
            <person name="Sassi M."/>
            <person name="Sherman B.T."/>
            <person name="Song X."/>
            <person name="Sykes S."/>
            <person name="Tran B."/>
            <person name="Walsh L."/>
            <person name="Xia Y."/>
            <person name="Yang J."/>
            <person name="Young S."/>
            <person name="Zeng Q."/>
            <person name="Zheng X."/>
            <person name="Stephens R."/>
            <person name="Nusbaum C."/>
            <person name="Birren B.W."/>
            <person name="Azadi P."/>
            <person name="Lempicki R.A."/>
            <person name="Cuomo C.A."/>
            <person name="Kovacs J.A."/>
        </authorList>
    </citation>
    <scope>NUCLEOTIDE SEQUENCE [LARGE SCALE GENOMIC DNA]</scope>
    <source>
        <strain evidence="12">B80</strain>
    </source>
</reference>
<comment type="caution">
    <text evidence="11">The sequence shown here is derived from an EMBL/GenBank/DDBJ whole genome shotgun (WGS) entry which is preliminary data.</text>
</comment>
<keyword evidence="9" id="KW-0472">Membrane</keyword>
<comment type="similarity">
    <text evidence="4 10">Belongs to the OST1 family.</text>
</comment>
<dbReference type="OrthoDB" id="310030at2759"/>
<dbReference type="RefSeq" id="XP_018224893.1">
    <property type="nucleotide sequence ID" value="XM_018371448.1"/>
</dbReference>
<evidence type="ECO:0000256" key="3">
    <source>
        <dbReference type="ARBA" id="ARBA00004922"/>
    </source>
</evidence>
<evidence type="ECO:0000256" key="5">
    <source>
        <dbReference type="ARBA" id="ARBA00022692"/>
    </source>
</evidence>
<gene>
    <name evidence="11" type="ORF">T552_02924</name>
</gene>
<evidence type="ECO:0000256" key="2">
    <source>
        <dbReference type="ARBA" id="ARBA00004115"/>
    </source>
</evidence>